<dbReference type="PROSITE" id="PS51257">
    <property type="entry name" value="PROKAR_LIPOPROTEIN"/>
    <property type="match status" value="1"/>
</dbReference>
<comment type="caution">
    <text evidence="3">The sequence shown here is derived from an EMBL/GenBank/DDBJ whole genome shotgun (WGS) entry which is preliminary data.</text>
</comment>
<protein>
    <recommendedName>
        <fullName evidence="5">Lipoprotein</fullName>
    </recommendedName>
</protein>
<dbReference type="EMBL" id="JBHMQV010000007">
    <property type="protein sequence ID" value="MFC0843595.1"/>
    <property type="molecule type" value="Genomic_DNA"/>
</dbReference>
<evidence type="ECO:0000313" key="3">
    <source>
        <dbReference type="EMBL" id="MFC0843595.1"/>
    </source>
</evidence>
<evidence type="ECO:0008006" key="5">
    <source>
        <dbReference type="Google" id="ProtNLM"/>
    </source>
</evidence>
<organism evidence="3 4">
    <name type="scientific">Streptomyces noboritoensis</name>
    <dbReference type="NCBI Taxonomy" id="67337"/>
    <lineage>
        <taxon>Bacteria</taxon>
        <taxon>Bacillati</taxon>
        <taxon>Actinomycetota</taxon>
        <taxon>Actinomycetes</taxon>
        <taxon>Kitasatosporales</taxon>
        <taxon>Streptomycetaceae</taxon>
        <taxon>Streptomyces</taxon>
    </lineage>
</organism>
<name>A0ABV6TCT2_9ACTN</name>
<feature type="region of interest" description="Disordered" evidence="1">
    <location>
        <begin position="23"/>
        <end position="48"/>
    </location>
</feature>
<evidence type="ECO:0000313" key="4">
    <source>
        <dbReference type="Proteomes" id="UP001589887"/>
    </source>
</evidence>
<evidence type="ECO:0000256" key="2">
    <source>
        <dbReference type="SAM" id="SignalP"/>
    </source>
</evidence>
<feature type="signal peptide" evidence="2">
    <location>
        <begin position="1"/>
        <end position="20"/>
    </location>
</feature>
<proteinExistence type="predicted"/>
<keyword evidence="4" id="KW-1185">Reference proteome</keyword>
<sequence>MRRTFPLLLAALAVTGAALAGCGGSSHPAAPPPAATAPAPAESNPAGDIPDNQAYVIYRYDRGGVTVKVPEGWSRTDMAGGGVSFTDKLNRIEIVTAPAASAPTPRTVTADVVPTLRAHVPGFTPGTVTTVARPAGQAVLLTYQGDAPADSVTGKAVRDSFERYAFFQDGRQAVLTLSGPVGADNVDPWRTVTDSLRWQR</sequence>
<feature type="chain" id="PRO_5045455359" description="Lipoprotein" evidence="2">
    <location>
        <begin position="21"/>
        <end position="200"/>
    </location>
</feature>
<dbReference type="RefSeq" id="WP_394317338.1">
    <property type="nucleotide sequence ID" value="NZ_JBHMQV010000007.1"/>
</dbReference>
<dbReference type="Proteomes" id="UP001589887">
    <property type="component" value="Unassembled WGS sequence"/>
</dbReference>
<reference evidence="3 4" key="1">
    <citation type="submission" date="2024-09" db="EMBL/GenBank/DDBJ databases">
        <authorList>
            <person name="Sun Q."/>
            <person name="Mori K."/>
        </authorList>
    </citation>
    <scope>NUCLEOTIDE SEQUENCE [LARGE SCALE GENOMIC DNA]</scope>
    <source>
        <strain evidence="3 4">JCM 4557</strain>
    </source>
</reference>
<keyword evidence="2" id="KW-0732">Signal</keyword>
<gene>
    <name evidence="3" type="ORF">ACFH04_07605</name>
</gene>
<evidence type="ECO:0000256" key="1">
    <source>
        <dbReference type="SAM" id="MobiDB-lite"/>
    </source>
</evidence>
<accession>A0ABV6TCT2</accession>